<gene>
    <name evidence="1" type="ORF">SAMN05216218_11915</name>
</gene>
<protein>
    <recommendedName>
        <fullName evidence="3">SpoIIAA-like</fullName>
    </recommendedName>
</protein>
<dbReference type="EMBL" id="FNBK01000019">
    <property type="protein sequence ID" value="SDG23663.1"/>
    <property type="molecule type" value="Genomic_DNA"/>
</dbReference>
<evidence type="ECO:0008006" key="3">
    <source>
        <dbReference type="Google" id="ProtNLM"/>
    </source>
</evidence>
<organism evidence="1 2">
    <name type="scientific">Halorientalis regularis</name>
    <dbReference type="NCBI Taxonomy" id="660518"/>
    <lineage>
        <taxon>Archaea</taxon>
        <taxon>Methanobacteriati</taxon>
        <taxon>Methanobacteriota</taxon>
        <taxon>Stenosarchaea group</taxon>
        <taxon>Halobacteria</taxon>
        <taxon>Halobacteriales</taxon>
        <taxon>Haloarculaceae</taxon>
        <taxon>Halorientalis</taxon>
    </lineage>
</organism>
<dbReference type="AlphaFoldDB" id="A0A1G7SKW9"/>
<accession>A0A1G7SKW9</accession>
<dbReference type="RefSeq" id="WP_175452936.1">
    <property type="nucleotide sequence ID" value="NZ_FNBK01000019.1"/>
</dbReference>
<proteinExistence type="predicted"/>
<dbReference type="Proteomes" id="UP000199076">
    <property type="component" value="Unassembled WGS sequence"/>
</dbReference>
<sequence>MPIQNLPDPEDWPWDFETRHDNVGVWTMKGWDGYDQEALESVSQHYDIRTKESDITGTVAIFGEETDLPTETQEYMADEWGENARGVERVAFASEGLKAMAVSANVEVENDAEVEWFSDIEEAVQWAAGSKQNVLSVGAVRSCQPVSALLNVAV</sequence>
<evidence type="ECO:0000313" key="2">
    <source>
        <dbReference type="Proteomes" id="UP000199076"/>
    </source>
</evidence>
<name>A0A1G7SKW9_9EURY</name>
<dbReference type="STRING" id="660518.SAMN05216218_11915"/>
<reference evidence="2" key="1">
    <citation type="submission" date="2016-10" db="EMBL/GenBank/DDBJ databases">
        <authorList>
            <person name="Varghese N."/>
            <person name="Submissions S."/>
        </authorList>
    </citation>
    <scope>NUCLEOTIDE SEQUENCE [LARGE SCALE GENOMIC DNA]</scope>
    <source>
        <strain evidence="2">IBRC-M 10760</strain>
    </source>
</reference>
<keyword evidence="2" id="KW-1185">Reference proteome</keyword>
<evidence type="ECO:0000313" key="1">
    <source>
        <dbReference type="EMBL" id="SDG23663.1"/>
    </source>
</evidence>